<dbReference type="EMBL" id="QYUJ01000014">
    <property type="protein sequence ID" value="RJF71435.1"/>
    <property type="molecule type" value="Genomic_DNA"/>
</dbReference>
<organism evidence="2 3">
    <name type="scientific">Deinococcus cavernae</name>
    <dbReference type="NCBI Taxonomy" id="2320857"/>
    <lineage>
        <taxon>Bacteria</taxon>
        <taxon>Thermotogati</taxon>
        <taxon>Deinococcota</taxon>
        <taxon>Deinococci</taxon>
        <taxon>Deinococcales</taxon>
        <taxon>Deinococcaceae</taxon>
        <taxon>Deinococcus</taxon>
    </lineage>
</organism>
<proteinExistence type="predicted"/>
<evidence type="ECO:0000313" key="2">
    <source>
        <dbReference type="EMBL" id="RJF71435.1"/>
    </source>
</evidence>
<name>A0A418V5Y3_9DEIO</name>
<protein>
    <submittedName>
        <fullName evidence="2">Uncharacterized protein</fullName>
    </submittedName>
</protein>
<dbReference type="AlphaFoldDB" id="A0A418V5Y3"/>
<dbReference type="RefSeq" id="WP_119762606.1">
    <property type="nucleotide sequence ID" value="NZ_QYUJ01000014.1"/>
</dbReference>
<comment type="caution">
    <text evidence="2">The sequence shown here is derived from an EMBL/GenBank/DDBJ whole genome shotgun (WGS) entry which is preliminary data.</text>
</comment>
<feature type="region of interest" description="Disordered" evidence="1">
    <location>
        <begin position="1"/>
        <end position="21"/>
    </location>
</feature>
<keyword evidence="3" id="KW-1185">Reference proteome</keyword>
<dbReference type="Proteomes" id="UP000286287">
    <property type="component" value="Unassembled WGS sequence"/>
</dbReference>
<accession>A0A418V5Y3</accession>
<reference evidence="2 3" key="1">
    <citation type="submission" date="2018-09" db="EMBL/GenBank/DDBJ databases">
        <authorList>
            <person name="Zhu H."/>
        </authorList>
    </citation>
    <scope>NUCLEOTIDE SEQUENCE [LARGE SCALE GENOMIC DNA]</scope>
    <source>
        <strain evidence="2 3">K2S05-167</strain>
    </source>
</reference>
<gene>
    <name evidence="2" type="ORF">D3875_07475</name>
</gene>
<evidence type="ECO:0000256" key="1">
    <source>
        <dbReference type="SAM" id="MobiDB-lite"/>
    </source>
</evidence>
<sequence>MSEETASNRDPGNDCFAGDTTPIKNGVLNGKWRNVSEQRAGTALPYQETQVFNQTEAVGREAHGP</sequence>
<feature type="compositionally biased region" description="Polar residues" evidence="1">
    <location>
        <begin position="1"/>
        <end position="10"/>
    </location>
</feature>
<evidence type="ECO:0000313" key="3">
    <source>
        <dbReference type="Proteomes" id="UP000286287"/>
    </source>
</evidence>